<dbReference type="Pfam" id="PF07956">
    <property type="entry name" value="DUF1690"/>
    <property type="match status" value="1"/>
</dbReference>
<dbReference type="EMBL" id="JAUEPO010000001">
    <property type="protein sequence ID" value="KAK3336920.1"/>
    <property type="molecule type" value="Genomic_DNA"/>
</dbReference>
<evidence type="ECO:0000256" key="1">
    <source>
        <dbReference type="SAM" id="MobiDB-lite"/>
    </source>
</evidence>
<dbReference type="Proteomes" id="UP001286456">
    <property type="component" value="Unassembled WGS sequence"/>
</dbReference>
<reference evidence="2" key="2">
    <citation type="submission" date="2023-06" db="EMBL/GenBank/DDBJ databases">
        <authorList>
            <consortium name="Lawrence Berkeley National Laboratory"/>
            <person name="Haridas S."/>
            <person name="Hensen N."/>
            <person name="Bonometti L."/>
            <person name="Westerberg I."/>
            <person name="Brannstrom I.O."/>
            <person name="Guillou S."/>
            <person name="Cros-Aarteil S."/>
            <person name="Calhoun S."/>
            <person name="Kuo A."/>
            <person name="Mondo S."/>
            <person name="Pangilinan J."/>
            <person name="Riley R."/>
            <person name="Labutti K."/>
            <person name="Andreopoulos B."/>
            <person name="Lipzen A."/>
            <person name="Chen C."/>
            <person name="Yanf M."/>
            <person name="Daum C."/>
            <person name="Ng V."/>
            <person name="Clum A."/>
            <person name="Steindorff A."/>
            <person name="Ohm R."/>
            <person name="Martin F."/>
            <person name="Silar P."/>
            <person name="Natvig D."/>
            <person name="Lalanne C."/>
            <person name="Gautier V."/>
            <person name="Ament-Velasquez S.L."/>
            <person name="Kruys A."/>
            <person name="Hutchinson M.I."/>
            <person name="Powell A.J."/>
            <person name="Barry K."/>
            <person name="Miller A.N."/>
            <person name="Grigoriev I.V."/>
            <person name="Debuchy R."/>
            <person name="Gladieux P."/>
            <person name="Thoren M.H."/>
            <person name="Johannesson H."/>
        </authorList>
    </citation>
    <scope>NUCLEOTIDE SEQUENCE</scope>
    <source>
        <strain evidence="2">SMH4131-1</strain>
    </source>
</reference>
<feature type="region of interest" description="Disordered" evidence="1">
    <location>
        <begin position="1"/>
        <end position="24"/>
    </location>
</feature>
<accession>A0AAE0MLV9</accession>
<comment type="caution">
    <text evidence="2">The sequence shown here is derived from an EMBL/GenBank/DDBJ whole genome shotgun (WGS) entry which is preliminary data.</text>
</comment>
<protein>
    <recommendedName>
        <fullName evidence="4">Altered inheritance of mitochondria protein 13, mitochondrial</fullName>
    </recommendedName>
</protein>
<dbReference type="AlphaFoldDB" id="A0AAE0MLV9"/>
<sequence>MGSSASKPVDAQVWKGTSPPGVSQDLVEALQSSPETDVSRLQSLELAVQARVAAELRRLQSEEAAALREAQEKLSTTTPDSSEAAPRTRQTVSKEVEALRAKLEERRKVRQLPDSVEAARGDVVRCLRENDRRPLDCWKEVEAFKEEVRRLEKGWVEKVIN</sequence>
<name>A0AAE0MLV9_9PEZI</name>
<evidence type="ECO:0008006" key="4">
    <source>
        <dbReference type="Google" id="ProtNLM"/>
    </source>
</evidence>
<dbReference type="InterPro" id="IPR012471">
    <property type="entry name" value="DUF1690"/>
</dbReference>
<keyword evidence="3" id="KW-1185">Reference proteome</keyword>
<organism evidence="2 3">
    <name type="scientific">Cercophora scortea</name>
    <dbReference type="NCBI Taxonomy" id="314031"/>
    <lineage>
        <taxon>Eukaryota</taxon>
        <taxon>Fungi</taxon>
        <taxon>Dikarya</taxon>
        <taxon>Ascomycota</taxon>
        <taxon>Pezizomycotina</taxon>
        <taxon>Sordariomycetes</taxon>
        <taxon>Sordariomycetidae</taxon>
        <taxon>Sordariales</taxon>
        <taxon>Lasiosphaeriaceae</taxon>
        <taxon>Cercophora</taxon>
    </lineage>
</organism>
<proteinExistence type="predicted"/>
<gene>
    <name evidence="2" type="ORF">B0T19DRAFT_471920</name>
</gene>
<reference evidence="2" key="1">
    <citation type="journal article" date="2023" name="Mol. Phylogenet. Evol.">
        <title>Genome-scale phylogeny and comparative genomics of the fungal order Sordariales.</title>
        <authorList>
            <person name="Hensen N."/>
            <person name="Bonometti L."/>
            <person name="Westerberg I."/>
            <person name="Brannstrom I.O."/>
            <person name="Guillou S."/>
            <person name="Cros-Aarteil S."/>
            <person name="Calhoun S."/>
            <person name="Haridas S."/>
            <person name="Kuo A."/>
            <person name="Mondo S."/>
            <person name="Pangilinan J."/>
            <person name="Riley R."/>
            <person name="LaButti K."/>
            <person name="Andreopoulos B."/>
            <person name="Lipzen A."/>
            <person name="Chen C."/>
            <person name="Yan M."/>
            <person name="Daum C."/>
            <person name="Ng V."/>
            <person name="Clum A."/>
            <person name="Steindorff A."/>
            <person name="Ohm R.A."/>
            <person name="Martin F."/>
            <person name="Silar P."/>
            <person name="Natvig D.O."/>
            <person name="Lalanne C."/>
            <person name="Gautier V."/>
            <person name="Ament-Velasquez S.L."/>
            <person name="Kruys A."/>
            <person name="Hutchinson M.I."/>
            <person name="Powell A.J."/>
            <person name="Barry K."/>
            <person name="Miller A.N."/>
            <person name="Grigoriev I.V."/>
            <person name="Debuchy R."/>
            <person name="Gladieux P."/>
            <person name="Hiltunen Thoren M."/>
            <person name="Johannesson H."/>
        </authorList>
    </citation>
    <scope>NUCLEOTIDE SEQUENCE</scope>
    <source>
        <strain evidence="2">SMH4131-1</strain>
    </source>
</reference>
<evidence type="ECO:0000313" key="2">
    <source>
        <dbReference type="EMBL" id="KAK3336920.1"/>
    </source>
</evidence>
<feature type="region of interest" description="Disordered" evidence="1">
    <location>
        <begin position="67"/>
        <end position="95"/>
    </location>
</feature>
<evidence type="ECO:0000313" key="3">
    <source>
        <dbReference type="Proteomes" id="UP001286456"/>
    </source>
</evidence>